<dbReference type="Proteomes" id="UP001139103">
    <property type="component" value="Unassembled WGS sequence"/>
</dbReference>
<accession>A0A9X1MIS6</accession>
<evidence type="ECO:0000313" key="2">
    <source>
        <dbReference type="Proteomes" id="UP001139103"/>
    </source>
</evidence>
<dbReference type="RefSeq" id="WP_230214681.1">
    <property type="nucleotide sequence ID" value="NZ_JAJKFT010000002.1"/>
</dbReference>
<proteinExistence type="predicted"/>
<protein>
    <submittedName>
        <fullName evidence="1">Uncharacterized protein</fullName>
    </submittedName>
</protein>
<comment type="caution">
    <text evidence="1">The sequence shown here is derived from an EMBL/GenBank/DDBJ whole genome shotgun (WGS) entry which is preliminary data.</text>
</comment>
<dbReference type="AlphaFoldDB" id="A0A9X1MIS6"/>
<gene>
    <name evidence="1" type="ORF">LOC68_01245</name>
</gene>
<evidence type="ECO:0000313" key="1">
    <source>
        <dbReference type="EMBL" id="MCC9627020.1"/>
    </source>
</evidence>
<organism evidence="1 2">
    <name type="scientific">Blastopirellula sediminis</name>
    <dbReference type="NCBI Taxonomy" id="2894196"/>
    <lineage>
        <taxon>Bacteria</taxon>
        <taxon>Pseudomonadati</taxon>
        <taxon>Planctomycetota</taxon>
        <taxon>Planctomycetia</taxon>
        <taxon>Pirellulales</taxon>
        <taxon>Pirellulaceae</taxon>
        <taxon>Blastopirellula</taxon>
    </lineage>
</organism>
<name>A0A9X1MIS6_9BACT</name>
<keyword evidence="2" id="KW-1185">Reference proteome</keyword>
<reference evidence="1" key="1">
    <citation type="submission" date="2021-11" db="EMBL/GenBank/DDBJ databases">
        <title>Genome sequence.</title>
        <authorList>
            <person name="Sun Q."/>
        </authorList>
    </citation>
    <scope>NUCLEOTIDE SEQUENCE</scope>
    <source>
        <strain evidence="1">JC732</strain>
    </source>
</reference>
<dbReference type="EMBL" id="JAJKFT010000002">
    <property type="protein sequence ID" value="MCC9627020.1"/>
    <property type="molecule type" value="Genomic_DNA"/>
</dbReference>
<sequence length="407" mass="45241">MKAASPKKSPDFLSESAQILERLQQPLAGVMRALGGIKKSGDLERMLGLDRTLAWQLVKVAESTDPLENAANVPSRVSIERFVQGAQSLGVSSDLTTPLLAAHEQFESLVARHAGDRVCFNTMVSAAGKGEQWHAKELQHRRNVFRGMSHMLGVQAGLLLRSSFVRRLASDPDKVEAICIGGVSNLRLLRETERINIYQSRVFRQLEDGVSYHSNIERTNVYGNEEIDGYRLSDFCTSRDAQCEMIHGESGWIYGNLLNGAIGATGESSHYFGTRYYNIPHPAGREGQFATRLHIDLPVKVYIADEFIEPGFADDWIAQASAMVGSSASDRAAPPGIERTLPCRMDFECLGQGPPPAIKEFPDYPEMVRHVADHSGFDLSDYQCWRLRVEYPLYGSTIMSEFVEPRS</sequence>